<dbReference type="EMBL" id="CAOS01000009">
    <property type="protein sequence ID" value="CCO08243.1"/>
    <property type="molecule type" value="Genomic_DNA"/>
</dbReference>
<proteinExistence type="predicted"/>
<dbReference type="RefSeq" id="WP_008411570.1">
    <property type="nucleotide sequence ID" value="NZ_CAOS01000009.1"/>
</dbReference>
<protein>
    <submittedName>
        <fullName evidence="2">Putative transcriptional regulator</fullName>
    </submittedName>
</protein>
<evidence type="ECO:0000313" key="2">
    <source>
        <dbReference type="EMBL" id="CCO08243.1"/>
    </source>
</evidence>
<dbReference type="PROSITE" id="PS50943">
    <property type="entry name" value="HTH_CROC1"/>
    <property type="match status" value="1"/>
</dbReference>
<dbReference type="GO" id="GO:0003677">
    <property type="term" value="F:DNA binding"/>
    <property type="evidence" value="ECO:0007669"/>
    <property type="project" value="InterPro"/>
</dbReference>
<organism evidence="2 3">
    <name type="scientific">Desulforamulus hydrothermalis Lam5 = DSM 18033</name>
    <dbReference type="NCBI Taxonomy" id="1121428"/>
    <lineage>
        <taxon>Bacteria</taxon>
        <taxon>Bacillati</taxon>
        <taxon>Bacillota</taxon>
        <taxon>Clostridia</taxon>
        <taxon>Eubacteriales</taxon>
        <taxon>Peptococcaceae</taxon>
        <taxon>Desulforamulus</taxon>
    </lineage>
</organism>
<dbReference type="Gene3D" id="1.10.260.40">
    <property type="entry name" value="lambda repressor-like DNA-binding domains"/>
    <property type="match status" value="1"/>
</dbReference>
<dbReference type="CDD" id="cd00093">
    <property type="entry name" value="HTH_XRE"/>
    <property type="match status" value="1"/>
</dbReference>
<accession>K8E9J4</accession>
<dbReference type="Pfam" id="PF01381">
    <property type="entry name" value="HTH_3"/>
    <property type="match status" value="1"/>
</dbReference>
<feature type="domain" description="HTH cro/C1-type" evidence="1">
    <location>
        <begin position="12"/>
        <end position="66"/>
    </location>
</feature>
<evidence type="ECO:0000313" key="3">
    <source>
        <dbReference type="Proteomes" id="UP000009315"/>
    </source>
</evidence>
<dbReference type="eggNOG" id="ENOG502ZJS0">
    <property type="taxonomic scope" value="Bacteria"/>
</dbReference>
<dbReference type="SUPFAM" id="SSF47413">
    <property type="entry name" value="lambda repressor-like DNA-binding domains"/>
    <property type="match status" value="1"/>
</dbReference>
<evidence type="ECO:0000259" key="1">
    <source>
        <dbReference type="PROSITE" id="PS50943"/>
    </source>
</evidence>
<comment type="caution">
    <text evidence="2">The sequence shown here is derived from an EMBL/GenBank/DDBJ whole genome shotgun (WGS) entry which is preliminary data.</text>
</comment>
<dbReference type="Proteomes" id="UP000009315">
    <property type="component" value="Unassembled WGS sequence"/>
</dbReference>
<dbReference type="SMART" id="SM00530">
    <property type="entry name" value="HTH_XRE"/>
    <property type="match status" value="1"/>
</dbReference>
<dbReference type="InterPro" id="IPR001387">
    <property type="entry name" value="Cro/C1-type_HTH"/>
</dbReference>
<reference evidence="2 3" key="1">
    <citation type="journal article" date="2013" name="Genome Announc.">
        <title>Genome Sequence of the Sulfate-Reducing Bacterium Desulfotomaculum hydrothermale Lam5(T).</title>
        <authorList>
            <person name="Amin O."/>
            <person name="Fardeau M.L."/>
            <person name="Valette O."/>
            <person name="Hirschler-Rea A."/>
            <person name="Barbe V."/>
            <person name="Medigue C."/>
            <person name="Vacherie B."/>
            <person name="Ollivier B."/>
            <person name="Bertin P.N."/>
            <person name="Dolla A."/>
        </authorList>
    </citation>
    <scope>NUCLEOTIDE SEQUENCE [LARGE SCALE GENOMIC DNA]</scope>
    <source>
        <strain evidence="3">Lam5 / DSM 18033</strain>
    </source>
</reference>
<dbReference type="OrthoDB" id="1757480at2"/>
<name>K8E9J4_9FIRM</name>
<dbReference type="InterPro" id="IPR010982">
    <property type="entry name" value="Lambda_DNA-bd_dom_sf"/>
</dbReference>
<dbReference type="AlphaFoldDB" id="K8E9J4"/>
<keyword evidence="3" id="KW-1185">Reference proteome</keyword>
<gene>
    <name evidence="2" type="ORF">DESHY_20112</name>
</gene>
<sequence length="70" mass="8151">MAKKQRKPHLKLKAFRVERALTQEDMAKRIGISINAYILKENGYRDFTLSEVAAMVNEFSLDPNKIFFCD</sequence>